<reference evidence="1" key="1">
    <citation type="submission" date="2013-08" db="EMBL/GenBank/DDBJ databases">
        <authorList>
            <person name="Mendez C."/>
            <person name="Richter M."/>
            <person name="Ferrer M."/>
            <person name="Sanchez J."/>
        </authorList>
    </citation>
    <scope>NUCLEOTIDE SEQUENCE</scope>
</reference>
<gene>
    <name evidence="1" type="ORF">B2A_11250</name>
</gene>
<evidence type="ECO:0000313" key="1">
    <source>
        <dbReference type="EMBL" id="EQD39085.1"/>
    </source>
</evidence>
<accession>T1ABA2</accession>
<protein>
    <submittedName>
        <fullName evidence="1">Uncharacterized protein</fullName>
    </submittedName>
</protein>
<dbReference type="EMBL" id="AUZZ01008106">
    <property type="protein sequence ID" value="EQD39085.1"/>
    <property type="molecule type" value="Genomic_DNA"/>
</dbReference>
<sequence>MNEATLWQNYRQEVERLRTLERASGGGDFYRTLGARTGKRFARALVGSTLEGQTLFQDAFRLLGVRKTATFYQAARELGVDAVTYLLDANVFIQAKNLHYGLDFCPAFWEWLIENHAAGKVGSIDKVGDEIAVGSDELSDWTRDHGNGMFLKTDAQVATQFGAVSTWITGQQYEPAAINTFLQVADFYLIAHALARGQTVVTHELPANSVKRIKIPNVCIGLNVRFMTPFEMLRRERAKFVLGRSA</sequence>
<comment type="caution">
    <text evidence="1">The sequence shown here is derived from an EMBL/GenBank/DDBJ whole genome shotgun (WGS) entry which is preliminary data.</text>
</comment>
<organism evidence="1">
    <name type="scientific">mine drainage metagenome</name>
    <dbReference type="NCBI Taxonomy" id="410659"/>
    <lineage>
        <taxon>unclassified sequences</taxon>
        <taxon>metagenomes</taxon>
        <taxon>ecological metagenomes</taxon>
    </lineage>
</organism>
<name>T1ABA2_9ZZZZ</name>
<proteinExistence type="predicted"/>
<dbReference type="InterPro" id="IPR016541">
    <property type="entry name" value="UCP008505"/>
</dbReference>
<dbReference type="Pfam" id="PF14367">
    <property type="entry name" value="DUF4411"/>
    <property type="match status" value="1"/>
</dbReference>
<reference evidence="1" key="2">
    <citation type="journal article" date="2014" name="ISME J.">
        <title>Microbial stratification in low pH oxic and suboxic macroscopic growths along an acid mine drainage.</title>
        <authorList>
            <person name="Mendez-Garcia C."/>
            <person name="Mesa V."/>
            <person name="Sprenger R.R."/>
            <person name="Richter M."/>
            <person name="Diez M.S."/>
            <person name="Solano J."/>
            <person name="Bargiela R."/>
            <person name="Golyshina O.V."/>
            <person name="Manteca A."/>
            <person name="Ramos J.L."/>
            <person name="Gallego J.R."/>
            <person name="Llorente I."/>
            <person name="Martins Dos Santos V.A."/>
            <person name="Jensen O.N."/>
            <person name="Pelaez A.I."/>
            <person name="Sanchez J."/>
            <person name="Ferrer M."/>
        </authorList>
    </citation>
    <scope>NUCLEOTIDE SEQUENCE</scope>
</reference>
<dbReference type="AlphaFoldDB" id="T1ABA2"/>